<evidence type="ECO:0000313" key="1">
    <source>
        <dbReference type="EMBL" id="KPV49730.1"/>
    </source>
</evidence>
<protein>
    <submittedName>
        <fullName evidence="1">GCN5 family acetyltransferase</fullName>
    </submittedName>
</protein>
<dbReference type="GO" id="GO:0016740">
    <property type="term" value="F:transferase activity"/>
    <property type="evidence" value="ECO:0007669"/>
    <property type="project" value="UniProtKB-KW"/>
</dbReference>
<keyword evidence="2" id="KW-1185">Reference proteome</keyword>
<dbReference type="AlphaFoldDB" id="A0A0P9DIN2"/>
<comment type="caution">
    <text evidence="1">The sequence shown here is derived from an EMBL/GenBank/DDBJ whole genome shotgun (WGS) entry which is preliminary data.</text>
</comment>
<dbReference type="EMBL" id="LJCR01001785">
    <property type="protein sequence ID" value="KPV49730.1"/>
    <property type="molecule type" value="Genomic_DNA"/>
</dbReference>
<keyword evidence="1" id="KW-0808">Transferase</keyword>
<proteinExistence type="predicted"/>
<organism evidence="1 2">
    <name type="scientific">Kouleothrix aurantiaca</name>
    <dbReference type="NCBI Taxonomy" id="186479"/>
    <lineage>
        <taxon>Bacteria</taxon>
        <taxon>Bacillati</taxon>
        <taxon>Chloroflexota</taxon>
        <taxon>Chloroflexia</taxon>
        <taxon>Chloroflexales</taxon>
        <taxon>Roseiflexineae</taxon>
        <taxon>Roseiflexaceae</taxon>
        <taxon>Kouleothrix</taxon>
    </lineage>
</organism>
<reference evidence="1 2" key="1">
    <citation type="submission" date="2015-09" db="EMBL/GenBank/DDBJ databases">
        <title>Draft genome sequence of Kouleothrix aurantiaca JCM 19913.</title>
        <authorList>
            <person name="Hemp J."/>
        </authorList>
    </citation>
    <scope>NUCLEOTIDE SEQUENCE [LARGE SCALE GENOMIC DNA]</scope>
    <source>
        <strain evidence="1 2">COM-B</strain>
    </source>
</reference>
<dbReference type="InterPro" id="IPR016181">
    <property type="entry name" value="Acyl_CoA_acyltransferase"/>
</dbReference>
<dbReference type="Gene3D" id="3.40.630.30">
    <property type="match status" value="1"/>
</dbReference>
<feature type="non-terminal residue" evidence="1">
    <location>
        <position position="1"/>
    </location>
</feature>
<evidence type="ECO:0000313" key="2">
    <source>
        <dbReference type="Proteomes" id="UP000050509"/>
    </source>
</evidence>
<accession>A0A0P9DIN2</accession>
<name>A0A0P9DIN2_9CHLR</name>
<dbReference type="Proteomes" id="UP000050509">
    <property type="component" value="Unassembled WGS sequence"/>
</dbReference>
<dbReference type="SUPFAM" id="SSF55729">
    <property type="entry name" value="Acyl-CoA N-acyltransferases (Nat)"/>
    <property type="match status" value="1"/>
</dbReference>
<sequence>GRRLFEHAAAQARALGAHTMHIPADPNAEAFYLHMGARRIGATPSGSIAGRMLPLLEYDLAESE</sequence>
<gene>
    <name evidence="1" type="ORF">SE17_30960</name>
</gene>